<evidence type="ECO:0000313" key="2">
    <source>
        <dbReference type="Proteomes" id="UP000046395"/>
    </source>
</evidence>
<reference evidence="3" key="1">
    <citation type="submission" date="2019-12" db="UniProtKB">
        <authorList>
            <consortium name="WormBaseParasite"/>
        </authorList>
    </citation>
    <scope>IDENTIFICATION</scope>
</reference>
<keyword evidence="2" id="KW-1185">Reference proteome</keyword>
<evidence type="ECO:0000313" key="3">
    <source>
        <dbReference type="WBParaSite" id="TMUE_1000003470.1"/>
    </source>
</evidence>
<organism evidence="2 3">
    <name type="scientific">Trichuris muris</name>
    <name type="common">Mouse whipworm</name>
    <dbReference type="NCBI Taxonomy" id="70415"/>
    <lineage>
        <taxon>Eukaryota</taxon>
        <taxon>Metazoa</taxon>
        <taxon>Ecdysozoa</taxon>
        <taxon>Nematoda</taxon>
        <taxon>Enoplea</taxon>
        <taxon>Dorylaimia</taxon>
        <taxon>Trichinellida</taxon>
        <taxon>Trichuridae</taxon>
        <taxon>Trichuris</taxon>
    </lineage>
</organism>
<dbReference type="AlphaFoldDB" id="A0A5S6Q8L9"/>
<proteinExistence type="predicted"/>
<sequence>MRPSRPATQQNRLKAFGVCSVIPGRIREKTRPRHAMTLVIHVGWTVKCGDWRKTCKQVMRLDKVPCNLEFCVHAPQRSAPGNHARRIESRYVGQSSRPPSRAQPIKSHQCQFALGPVGPGAS</sequence>
<feature type="region of interest" description="Disordered" evidence="1">
    <location>
        <begin position="78"/>
        <end position="122"/>
    </location>
</feature>
<name>A0A5S6Q8L9_TRIMR</name>
<dbReference type="Proteomes" id="UP000046395">
    <property type="component" value="Unassembled WGS sequence"/>
</dbReference>
<dbReference type="WBParaSite" id="TMUE_1000003470.1">
    <property type="protein sequence ID" value="TMUE_1000003470.1"/>
    <property type="gene ID" value="WBGene00298722"/>
</dbReference>
<evidence type="ECO:0000256" key="1">
    <source>
        <dbReference type="SAM" id="MobiDB-lite"/>
    </source>
</evidence>
<protein>
    <submittedName>
        <fullName evidence="3">Uncharacterized protein</fullName>
    </submittedName>
</protein>
<accession>A0A5S6Q8L9</accession>